<dbReference type="AlphaFoldDB" id="A0AAD8NV84"/>
<sequence>MFEAEWKRMQKKLNRLMHDQVFTNRIVEVPENEFRRTDDKLKKRLGLYDRSSNDEGFKVYFKGTVNANDLLAGVGVAIYDARHRCVFELGKLFLISGEEDRDLVKLRALIECVYAAVTFGLNRIDICCASNSAYHYITGKDRPRNKMTVPLVDSLILIQKKVGYRVHGPLNTRRENVKFVYKLAKSALASHTSKSAEKDDEQCTICLQTICKRDMFSVNKCLHRYCHACMNKHVESKLLIAQLPNCPHDKCRSKLDIKSCKQFLNKNLYDIMSFRLIEAAIPPAERVYCPFSKCSALMSKTELQYAASTSSQEPGKRKCSQCDGVFCMNCKVPWHDKSECSASQFVDEEMLKSLATSNKWRQCVKCKHMIELAAGCHHITCRCGYEFCYKCGAGWIKKIAGCTCPLWEIDNILYA</sequence>
<comment type="cofactor">
    <cofactor evidence="2">
        <name>Zn(2+)</name>
        <dbReference type="ChEBI" id="CHEBI:29105"/>
    </cofactor>
</comment>
<dbReference type="InterPro" id="IPR031127">
    <property type="entry name" value="E3_UB_ligase_RBR"/>
</dbReference>
<name>A0AAD8NV84_TARER</name>
<dbReference type="Pfam" id="PF01485">
    <property type="entry name" value="IBR"/>
    <property type="match status" value="2"/>
</dbReference>
<evidence type="ECO:0000256" key="6">
    <source>
        <dbReference type="ARBA" id="ARBA00022679"/>
    </source>
</evidence>
<dbReference type="GO" id="GO:0061630">
    <property type="term" value="F:ubiquitin protein ligase activity"/>
    <property type="evidence" value="ECO:0007669"/>
    <property type="project" value="UniProtKB-EC"/>
</dbReference>
<proteinExistence type="inferred from homology"/>
<dbReference type="InterPro" id="IPR017907">
    <property type="entry name" value="Znf_RING_CS"/>
</dbReference>
<dbReference type="InterPro" id="IPR013083">
    <property type="entry name" value="Znf_RING/FYVE/PHD"/>
</dbReference>
<evidence type="ECO:0000313" key="15">
    <source>
        <dbReference type="EMBL" id="KAK1429525.1"/>
    </source>
</evidence>
<dbReference type="PANTHER" id="PTHR11685">
    <property type="entry name" value="RBR FAMILY RING FINGER AND IBR DOMAIN-CONTAINING"/>
    <property type="match status" value="1"/>
</dbReference>
<dbReference type="CDD" id="cd22584">
    <property type="entry name" value="Rcat_RBR_unk"/>
    <property type="match status" value="1"/>
</dbReference>
<feature type="domain" description="RING-type" evidence="14">
    <location>
        <begin position="199"/>
        <end position="413"/>
    </location>
</feature>
<keyword evidence="9 12" id="KW-0863">Zinc-finger</keyword>
<reference evidence="15" key="1">
    <citation type="journal article" date="2023" name="bioRxiv">
        <title>Improved chromosome-level genome assembly for marigold (Tagetes erecta).</title>
        <authorList>
            <person name="Jiang F."/>
            <person name="Yuan L."/>
            <person name="Wang S."/>
            <person name="Wang H."/>
            <person name="Xu D."/>
            <person name="Wang A."/>
            <person name="Fan W."/>
        </authorList>
    </citation>
    <scope>NUCLEOTIDE SEQUENCE</scope>
    <source>
        <strain evidence="15">WSJ</strain>
        <tissue evidence="15">Leaf</tissue>
    </source>
</reference>
<dbReference type="Pfam" id="PF13456">
    <property type="entry name" value="RVT_3"/>
    <property type="match status" value="1"/>
</dbReference>
<evidence type="ECO:0000256" key="9">
    <source>
        <dbReference type="ARBA" id="ARBA00022771"/>
    </source>
</evidence>
<evidence type="ECO:0000256" key="7">
    <source>
        <dbReference type="ARBA" id="ARBA00022723"/>
    </source>
</evidence>
<accession>A0AAD8NV84</accession>
<dbReference type="GO" id="GO:0008270">
    <property type="term" value="F:zinc ion binding"/>
    <property type="evidence" value="ECO:0007669"/>
    <property type="project" value="UniProtKB-KW"/>
</dbReference>
<comment type="caution">
    <text evidence="15">The sequence shown here is derived from an EMBL/GenBank/DDBJ whole genome shotgun (WGS) entry which is preliminary data.</text>
</comment>
<dbReference type="InterPro" id="IPR002867">
    <property type="entry name" value="IBR_dom"/>
</dbReference>
<comment type="catalytic activity">
    <reaction evidence="1">
        <text>[E2 ubiquitin-conjugating enzyme]-S-ubiquitinyl-L-cysteine + [acceptor protein]-L-lysine = [E2 ubiquitin-conjugating enzyme]-L-cysteine + [acceptor protein]-N(6)-ubiquitinyl-L-lysine.</text>
        <dbReference type="EC" id="2.3.2.31"/>
    </reaction>
</comment>
<dbReference type="Proteomes" id="UP001229421">
    <property type="component" value="Unassembled WGS sequence"/>
</dbReference>
<keyword evidence="11" id="KW-0862">Zinc</keyword>
<dbReference type="GO" id="GO:0003676">
    <property type="term" value="F:nucleic acid binding"/>
    <property type="evidence" value="ECO:0007669"/>
    <property type="project" value="InterPro"/>
</dbReference>
<dbReference type="EC" id="2.3.2.31" evidence="5"/>
<dbReference type="Gene3D" id="3.30.40.10">
    <property type="entry name" value="Zinc/RING finger domain, C3HC4 (zinc finger)"/>
    <property type="match status" value="1"/>
</dbReference>
<evidence type="ECO:0000256" key="11">
    <source>
        <dbReference type="ARBA" id="ARBA00022833"/>
    </source>
</evidence>
<gene>
    <name evidence="15" type="ORF">QVD17_11736</name>
</gene>
<evidence type="ECO:0000313" key="16">
    <source>
        <dbReference type="Proteomes" id="UP001229421"/>
    </source>
</evidence>
<keyword evidence="7" id="KW-0479">Metal-binding</keyword>
<dbReference type="GO" id="GO:0016567">
    <property type="term" value="P:protein ubiquitination"/>
    <property type="evidence" value="ECO:0007669"/>
    <property type="project" value="InterPro"/>
</dbReference>
<keyword evidence="16" id="KW-1185">Reference proteome</keyword>
<evidence type="ECO:0000256" key="2">
    <source>
        <dbReference type="ARBA" id="ARBA00001947"/>
    </source>
</evidence>
<dbReference type="PROSITE" id="PS51873">
    <property type="entry name" value="TRIAD"/>
    <property type="match status" value="1"/>
</dbReference>
<dbReference type="InterPro" id="IPR002156">
    <property type="entry name" value="RNaseH_domain"/>
</dbReference>
<dbReference type="PROSITE" id="PS00518">
    <property type="entry name" value="ZF_RING_1"/>
    <property type="match status" value="1"/>
</dbReference>
<keyword evidence="6" id="KW-0808">Transferase</keyword>
<dbReference type="InterPro" id="IPR001841">
    <property type="entry name" value="Znf_RING"/>
</dbReference>
<evidence type="ECO:0000256" key="1">
    <source>
        <dbReference type="ARBA" id="ARBA00001798"/>
    </source>
</evidence>
<dbReference type="Gene3D" id="1.20.120.1750">
    <property type="match status" value="1"/>
</dbReference>
<dbReference type="EMBL" id="JAUHHV010000003">
    <property type="protein sequence ID" value="KAK1429525.1"/>
    <property type="molecule type" value="Genomic_DNA"/>
</dbReference>
<evidence type="ECO:0000256" key="3">
    <source>
        <dbReference type="ARBA" id="ARBA00003976"/>
    </source>
</evidence>
<organism evidence="15 16">
    <name type="scientific">Tagetes erecta</name>
    <name type="common">African marigold</name>
    <dbReference type="NCBI Taxonomy" id="13708"/>
    <lineage>
        <taxon>Eukaryota</taxon>
        <taxon>Viridiplantae</taxon>
        <taxon>Streptophyta</taxon>
        <taxon>Embryophyta</taxon>
        <taxon>Tracheophyta</taxon>
        <taxon>Spermatophyta</taxon>
        <taxon>Magnoliopsida</taxon>
        <taxon>eudicotyledons</taxon>
        <taxon>Gunneridae</taxon>
        <taxon>Pentapetalae</taxon>
        <taxon>asterids</taxon>
        <taxon>campanulids</taxon>
        <taxon>Asterales</taxon>
        <taxon>Asteraceae</taxon>
        <taxon>Asteroideae</taxon>
        <taxon>Heliantheae alliance</taxon>
        <taxon>Tageteae</taxon>
        <taxon>Tagetes</taxon>
    </lineage>
</organism>
<comment type="function">
    <text evidence="3">Might act as an E3 ubiquitin-protein ligase, or as part of E3 complex, which accepts ubiquitin from specific E2 ubiquitin-conjugating enzymes and then transfers it to substrates.</text>
</comment>
<evidence type="ECO:0000259" key="13">
    <source>
        <dbReference type="PROSITE" id="PS50089"/>
    </source>
</evidence>
<dbReference type="CDD" id="cd22582">
    <property type="entry name" value="BRcat_RBR_unk"/>
    <property type="match status" value="1"/>
</dbReference>
<dbReference type="InterPro" id="IPR036397">
    <property type="entry name" value="RNaseH_sf"/>
</dbReference>
<protein>
    <recommendedName>
        <fullName evidence="5">RBR-type E3 ubiquitin transferase</fullName>
        <ecNumber evidence="5">2.3.2.31</ecNumber>
    </recommendedName>
</protein>
<dbReference type="InterPro" id="IPR044066">
    <property type="entry name" value="TRIAD_supradom"/>
</dbReference>
<dbReference type="SUPFAM" id="SSF57850">
    <property type="entry name" value="RING/U-box"/>
    <property type="match status" value="2"/>
</dbReference>
<dbReference type="SMART" id="SM00647">
    <property type="entry name" value="IBR"/>
    <property type="match status" value="2"/>
</dbReference>
<keyword evidence="10" id="KW-0833">Ubl conjugation pathway</keyword>
<dbReference type="Gene3D" id="3.30.420.10">
    <property type="entry name" value="Ribonuclease H-like superfamily/Ribonuclease H"/>
    <property type="match status" value="1"/>
</dbReference>
<evidence type="ECO:0000256" key="4">
    <source>
        <dbReference type="ARBA" id="ARBA00005884"/>
    </source>
</evidence>
<feature type="domain" description="RING-type" evidence="13">
    <location>
        <begin position="203"/>
        <end position="250"/>
    </location>
</feature>
<dbReference type="PROSITE" id="PS50089">
    <property type="entry name" value="ZF_RING_2"/>
    <property type="match status" value="1"/>
</dbReference>
<dbReference type="GO" id="GO:0004523">
    <property type="term" value="F:RNA-DNA hybrid ribonuclease activity"/>
    <property type="evidence" value="ECO:0007669"/>
    <property type="project" value="InterPro"/>
</dbReference>
<evidence type="ECO:0000259" key="14">
    <source>
        <dbReference type="PROSITE" id="PS51873"/>
    </source>
</evidence>
<evidence type="ECO:0000256" key="8">
    <source>
        <dbReference type="ARBA" id="ARBA00022737"/>
    </source>
</evidence>
<evidence type="ECO:0000256" key="5">
    <source>
        <dbReference type="ARBA" id="ARBA00012251"/>
    </source>
</evidence>
<evidence type="ECO:0000256" key="12">
    <source>
        <dbReference type="PROSITE-ProRule" id="PRU00175"/>
    </source>
</evidence>
<evidence type="ECO:0000256" key="10">
    <source>
        <dbReference type="ARBA" id="ARBA00022786"/>
    </source>
</evidence>
<keyword evidence="8" id="KW-0677">Repeat</keyword>
<comment type="similarity">
    <text evidence="4">Belongs to the RBR family. Ariadne subfamily.</text>
</comment>